<dbReference type="Gene3D" id="3.40.50.720">
    <property type="entry name" value="NAD(P)-binding Rossmann-like Domain"/>
    <property type="match status" value="1"/>
</dbReference>
<dbReference type="InterPro" id="IPR006393">
    <property type="entry name" value="Sepiapterin_red"/>
</dbReference>
<evidence type="ECO:0000256" key="2">
    <source>
        <dbReference type="ARBA" id="ARBA00010483"/>
    </source>
</evidence>
<evidence type="ECO:0000256" key="1">
    <source>
        <dbReference type="ARBA" id="ARBA00004496"/>
    </source>
</evidence>
<dbReference type="EMBL" id="CAWYQH010000096">
    <property type="protein sequence ID" value="CAK8682840.1"/>
    <property type="molecule type" value="Genomic_DNA"/>
</dbReference>
<comment type="similarity">
    <text evidence="2">Belongs to the sepiapterin reductase family.</text>
</comment>
<dbReference type="EC" id="1.1.1.153" evidence="3"/>
<evidence type="ECO:0000256" key="4">
    <source>
        <dbReference type="ARBA" id="ARBA00019170"/>
    </source>
</evidence>
<protein>
    <recommendedName>
        <fullName evidence="4">Sepiapterin reductase</fullName>
        <ecNumber evidence="3">1.1.1.153</ecNumber>
    </recommendedName>
</protein>
<dbReference type="InterPro" id="IPR036291">
    <property type="entry name" value="NAD(P)-bd_dom_sf"/>
</dbReference>
<comment type="subcellular location">
    <subcellularLocation>
        <location evidence="1">Cytoplasm</location>
    </subcellularLocation>
</comment>
<dbReference type="Proteomes" id="UP001642483">
    <property type="component" value="Unassembled WGS sequence"/>
</dbReference>
<dbReference type="InterPro" id="IPR051721">
    <property type="entry name" value="Biopterin_syn/organic_redct"/>
</dbReference>
<evidence type="ECO:0000313" key="9">
    <source>
        <dbReference type="Proteomes" id="UP001642483"/>
    </source>
</evidence>
<dbReference type="PRINTS" id="PR00081">
    <property type="entry name" value="GDHRDH"/>
</dbReference>
<keyword evidence="5" id="KW-0963">Cytoplasm</keyword>
<evidence type="ECO:0000256" key="5">
    <source>
        <dbReference type="ARBA" id="ARBA00022490"/>
    </source>
</evidence>
<dbReference type="InterPro" id="IPR002347">
    <property type="entry name" value="SDR_fam"/>
</dbReference>
<sequence length="268" mass="29601">MMVFAAMFSNPFSKTSFAIITGATRGYGLELAKVIAPVLCRDSVLVLTGRNQEKLDSAQKLVNSLRSSDDVIVNTVKTDLGVADDVEKFIGKCTENVDVKSFQSAVIIHNAGSLGDVTLRMDEYSSQTAISQHMDLNVSNVMFYTAEFLRLFHMSPAKCFVVNISTLCAVEPFSSCALYCTGKAARDMMFKVLAAERPDVRVVSWAPGPMPTDMMVKMTNSCDSNMGEAFRKMKSEKTYVECVDSAKKFLKLLVENSFTSGKHIDYYD</sequence>
<name>A0ABP0FUM5_CLALP</name>
<comment type="caution">
    <text evidence="8">The sequence shown here is derived from an EMBL/GenBank/DDBJ whole genome shotgun (WGS) entry which is preliminary data.</text>
</comment>
<evidence type="ECO:0000256" key="6">
    <source>
        <dbReference type="ARBA" id="ARBA00022857"/>
    </source>
</evidence>
<evidence type="ECO:0000313" key="8">
    <source>
        <dbReference type="EMBL" id="CAK8682840.1"/>
    </source>
</evidence>
<reference evidence="8 9" key="1">
    <citation type="submission" date="2024-02" db="EMBL/GenBank/DDBJ databases">
        <authorList>
            <person name="Daric V."/>
            <person name="Darras S."/>
        </authorList>
    </citation>
    <scope>NUCLEOTIDE SEQUENCE [LARGE SCALE GENOMIC DNA]</scope>
</reference>
<organism evidence="8 9">
    <name type="scientific">Clavelina lepadiformis</name>
    <name type="common">Light-bulb sea squirt</name>
    <name type="synonym">Ascidia lepadiformis</name>
    <dbReference type="NCBI Taxonomy" id="159417"/>
    <lineage>
        <taxon>Eukaryota</taxon>
        <taxon>Metazoa</taxon>
        <taxon>Chordata</taxon>
        <taxon>Tunicata</taxon>
        <taxon>Ascidiacea</taxon>
        <taxon>Aplousobranchia</taxon>
        <taxon>Clavelinidae</taxon>
        <taxon>Clavelina</taxon>
    </lineage>
</organism>
<proteinExistence type="inferred from homology"/>
<dbReference type="PANTHER" id="PTHR44085">
    <property type="entry name" value="SEPIAPTERIN REDUCTASE"/>
    <property type="match status" value="1"/>
</dbReference>
<accession>A0ABP0FUM5</accession>
<dbReference type="NCBIfam" id="TIGR01500">
    <property type="entry name" value="sepiapter_red"/>
    <property type="match status" value="1"/>
</dbReference>
<keyword evidence="9" id="KW-1185">Reference proteome</keyword>
<dbReference type="SUPFAM" id="SSF51735">
    <property type="entry name" value="NAD(P)-binding Rossmann-fold domains"/>
    <property type="match status" value="1"/>
</dbReference>
<keyword evidence="6" id="KW-0521">NADP</keyword>
<evidence type="ECO:0000256" key="7">
    <source>
        <dbReference type="ARBA" id="ARBA00023002"/>
    </source>
</evidence>
<dbReference type="PANTHER" id="PTHR44085:SF2">
    <property type="entry name" value="SEPIAPTERIN REDUCTASE"/>
    <property type="match status" value="1"/>
</dbReference>
<dbReference type="Pfam" id="PF00106">
    <property type="entry name" value="adh_short"/>
    <property type="match status" value="1"/>
</dbReference>
<keyword evidence="7" id="KW-0560">Oxidoreductase</keyword>
<gene>
    <name evidence="8" type="ORF">CVLEPA_LOCUS13609</name>
</gene>
<evidence type="ECO:0000256" key="3">
    <source>
        <dbReference type="ARBA" id="ARBA00013075"/>
    </source>
</evidence>